<name>A0A9D4DDC9_DREPO</name>
<protein>
    <submittedName>
        <fullName evidence="3">Uncharacterized protein</fullName>
    </submittedName>
</protein>
<gene>
    <name evidence="3" type="ORF">DPMN_180987</name>
</gene>
<evidence type="ECO:0000256" key="1">
    <source>
        <dbReference type="SAM" id="MobiDB-lite"/>
    </source>
</evidence>
<keyword evidence="2" id="KW-0812">Transmembrane</keyword>
<evidence type="ECO:0000256" key="2">
    <source>
        <dbReference type="SAM" id="Phobius"/>
    </source>
</evidence>
<accession>A0A9D4DDC9</accession>
<feature type="region of interest" description="Disordered" evidence="1">
    <location>
        <begin position="1"/>
        <end position="21"/>
    </location>
</feature>
<proteinExistence type="predicted"/>
<comment type="caution">
    <text evidence="3">The sequence shown here is derived from an EMBL/GenBank/DDBJ whole genome shotgun (WGS) entry which is preliminary data.</text>
</comment>
<keyword evidence="2" id="KW-1133">Transmembrane helix</keyword>
<keyword evidence="2" id="KW-0472">Membrane</keyword>
<organism evidence="3 4">
    <name type="scientific">Dreissena polymorpha</name>
    <name type="common">Zebra mussel</name>
    <name type="synonym">Mytilus polymorpha</name>
    <dbReference type="NCBI Taxonomy" id="45954"/>
    <lineage>
        <taxon>Eukaryota</taxon>
        <taxon>Metazoa</taxon>
        <taxon>Spiralia</taxon>
        <taxon>Lophotrochozoa</taxon>
        <taxon>Mollusca</taxon>
        <taxon>Bivalvia</taxon>
        <taxon>Autobranchia</taxon>
        <taxon>Heteroconchia</taxon>
        <taxon>Euheterodonta</taxon>
        <taxon>Imparidentia</taxon>
        <taxon>Neoheterodontei</taxon>
        <taxon>Myida</taxon>
        <taxon>Dreissenoidea</taxon>
        <taxon>Dreissenidae</taxon>
        <taxon>Dreissena</taxon>
    </lineage>
</organism>
<dbReference type="AlphaFoldDB" id="A0A9D4DDC9"/>
<feature type="transmembrane region" description="Helical" evidence="2">
    <location>
        <begin position="29"/>
        <end position="50"/>
    </location>
</feature>
<dbReference type="Proteomes" id="UP000828390">
    <property type="component" value="Unassembled WGS sequence"/>
</dbReference>
<reference evidence="3" key="2">
    <citation type="submission" date="2020-11" db="EMBL/GenBank/DDBJ databases">
        <authorList>
            <person name="McCartney M.A."/>
            <person name="Auch B."/>
            <person name="Kono T."/>
            <person name="Mallez S."/>
            <person name="Becker A."/>
            <person name="Gohl D.M."/>
            <person name="Silverstein K.A.T."/>
            <person name="Koren S."/>
            <person name="Bechman K.B."/>
            <person name="Herman A."/>
            <person name="Abrahante J.E."/>
            <person name="Garbe J."/>
        </authorList>
    </citation>
    <scope>NUCLEOTIDE SEQUENCE</scope>
    <source>
        <strain evidence="3">Duluth1</strain>
        <tissue evidence="3">Whole animal</tissue>
    </source>
</reference>
<keyword evidence="4" id="KW-1185">Reference proteome</keyword>
<dbReference type="EMBL" id="JAIWYP010000010">
    <property type="protein sequence ID" value="KAH3746578.1"/>
    <property type="molecule type" value="Genomic_DNA"/>
</dbReference>
<sequence>MAAEADPGTEYSCTKRRSGTSPVGLATRAFRACLFSAAVVLFASYVLAPLHTEEHQVVR</sequence>
<reference evidence="3" key="1">
    <citation type="journal article" date="2019" name="bioRxiv">
        <title>The Genome of the Zebra Mussel, Dreissena polymorpha: A Resource for Invasive Species Research.</title>
        <authorList>
            <person name="McCartney M.A."/>
            <person name="Auch B."/>
            <person name="Kono T."/>
            <person name="Mallez S."/>
            <person name="Zhang Y."/>
            <person name="Obille A."/>
            <person name="Becker A."/>
            <person name="Abrahante J.E."/>
            <person name="Garbe J."/>
            <person name="Badalamenti J.P."/>
            <person name="Herman A."/>
            <person name="Mangelson H."/>
            <person name="Liachko I."/>
            <person name="Sullivan S."/>
            <person name="Sone E.D."/>
            <person name="Koren S."/>
            <person name="Silverstein K.A.T."/>
            <person name="Beckman K.B."/>
            <person name="Gohl D.M."/>
        </authorList>
    </citation>
    <scope>NUCLEOTIDE SEQUENCE</scope>
    <source>
        <strain evidence="3">Duluth1</strain>
        <tissue evidence="3">Whole animal</tissue>
    </source>
</reference>
<evidence type="ECO:0000313" key="4">
    <source>
        <dbReference type="Proteomes" id="UP000828390"/>
    </source>
</evidence>
<evidence type="ECO:0000313" key="3">
    <source>
        <dbReference type="EMBL" id="KAH3746578.1"/>
    </source>
</evidence>